<dbReference type="CDD" id="cd00084">
    <property type="entry name" value="HMG-box_SF"/>
    <property type="match status" value="1"/>
</dbReference>
<keyword evidence="3" id="KW-1185">Reference proteome</keyword>
<feature type="compositionally biased region" description="Acidic residues" evidence="1">
    <location>
        <begin position="740"/>
        <end position="752"/>
    </location>
</feature>
<reference evidence="2 3" key="1">
    <citation type="submission" date="2024-02" db="EMBL/GenBank/DDBJ databases">
        <authorList>
            <person name="Chen Y."/>
            <person name="Shah S."/>
            <person name="Dougan E. K."/>
            <person name="Thang M."/>
            <person name="Chan C."/>
        </authorList>
    </citation>
    <scope>NUCLEOTIDE SEQUENCE [LARGE SCALE GENOMIC DNA]</scope>
</reference>
<comment type="caution">
    <text evidence="2">The sequence shown here is derived from an EMBL/GenBank/DDBJ whole genome shotgun (WGS) entry which is preliminary data.</text>
</comment>
<feature type="compositionally biased region" description="Low complexity" evidence="1">
    <location>
        <begin position="753"/>
        <end position="770"/>
    </location>
</feature>
<organism evidence="2 3">
    <name type="scientific">Durusdinium trenchii</name>
    <dbReference type="NCBI Taxonomy" id="1381693"/>
    <lineage>
        <taxon>Eukaryota</taxon>
        <taxon>Sar</taxon>
        <taxon>Alveolata</taxon>
        <taxon>Dinophyceae</taxon>
        <taxon>Suessiales</taxon>
        <taxon>Symbiodiniaceae</taxon>
        <taxon>Durusdinium</taxon>
    </lineage>
</organism>
<accession>A0ABP0HH02</accession>
<protein>
    <recommendedName>
        <fullName evidence="4">PARP-type domain-containing protein</fullName>
    </recommendedName>
</protein>
<evidence type="ECO:0000313" key="2">
    <source>
        <dbReference type="EMBL" id="CAK8989442.1"/>
    </source>
</evidence>
<evidence type="ECO:0000313" key="3">
    <source>
        <dbReference type="Proteomes" id="UP001642484"/>
    </source>
</evidence>
<gene>
    <name evidence="2" type="ORF">CCMP2556_LOCUS1669</name>
</gene>
<name>A0ABP0HH02_9DINO</name>
<feature type="region of interest" description="Disordered" evidence="1">
    <location>
        <begin position="710"/>
        <end position="772"/>
    </location>
</feature>
<evidence type="ECO:0008006" key="4">
    <source>
        <dbReference type="Google" id="ProtNLM"/>
    </source>
</evidence>
<evidence type="ECO:0000256" key="1">
    <source>
        <dbReference type="SAM" id="MobiDB-lite"/>
    </source>
</evidence>
<dbReference type="InterPro" id="IPR036910">
    <property type="entry name" value="HMG_box_dom_sf"/>
</dbReference>
<dbReference type="SUPFAM" id="SSF47095">
    <property type="entry name" value="HMG-box"/>
    <property type="match status" value="1"/>
</dbReference>
<sequence>MRSIHSVTNTVQTLHVIYSDSSCECTMLPTPFISLPGQKTDDVYSAYSAHLIVSNGPIGHRIQALENAVPDIGAKLQDLLEQVGWKLHVFVGDAAKTNSAIFRIQKRRQLAAGTKRKLSIQVKCLLHQICLVRRPSILAIDSYWSTVVRLAHLFENWSFKRQFGISLLHILKQPGIAVSEFPDEMRFQCPLLYRFKHYTVASSYLRTACCCFHLLPQVLTQLNAVANEQDSKLVDGLLQNAGASVEHTELGDLLDNDLSFSLQNSVRRRKVVEQVSKAEFPQSVIMVDVIVNALEYGSNALFKRTSLLTRMSNLGSHHPEYTTLAKECMERFLDMASGSFGKRLVERTVLLLDDGLQEMIDLGGFSPTPERLVLFFRLIVSCMSDLWRRMIFEFSRYPWKWFDILAQDLSLKQFVEKFDQEKNLRVQTAAHRAVRSLSGWNIFQRENTQGVQMGTAEYKSHLQNLSAQWKSLSQDDKAAWNIQARHEQMCREELVGTPLPAKGDGALKAELIDVKSPDDQVSAFLRDTIHAVYQDVAGDNSENTEDLADSSLDCFPGGLCRSGCHFDKANQFVYRLHKELDERKIKSGSLLTLTLTDHHHTHVFFSGITLKKPLLQTAILASIQDDVVSFQQDPNSSIPCITTTHHMFLQMLETGSTATSVHVEHWLYKPIIDDTKALRVNADHILTSFTVDIASSKSVSRKRPIKLPFGLKEIRKPRKRKTEAGAGAKHQAKRRRIQDPTDDLPCECDSDSGSDSNSSSGNPSDIDGSGEVAPLFEEDNEVEPISEIMENEMKAEWQVAEEIQEADKNKARLAKYTQGEGTAATAESKNKTKTFFSQRLGLGCGSIAPTGRAKCYHCKVLIGRDTIRFEWYWNKLRPNGWLHNHCLIETAQKFELLDETMRQLDELTSASSSSDNTVREESARILASMRRKTS</sequence>
<dbReference type="Proteomes" id="UP001642484">
    <property type="component" value="Unassembled WGS sequence"/>
</dbReference>
<dbReference type="EMBL" id="CAXAMN010000558">
    <property type="protein sequence ID" value="CAK8989442.1"/>
    <property type="molecule type" value="Genomic_DNA"/>
</dbReference>
<proteinExistence type="predicted"/>